<feature type="non-terminal residue" evidence="2">
    <location>
        <position position="1"/>
    </location>
</feature>
<feature type="region of interest" description="Disordered" evidence="1">
    <location>
        <begin position="1"/>
        <end position="32"/>
    </location>
</feature>
<name>A0AAD6Y177_9AGAR</name>
<gene>
    <name evidence="2" type="ORF">GGX14DRAFT_320455</name>
</gene>
<evidence type="ECO:0000313" key="3">
    <source>
        <dbReference type="Proteomes" id="UP001219525"/>
    </source>
</evidence>
<dbReference type="EMBL" id="JARJCW010000099">
    <property type="protein sequence ID" value="KAJ7194304.1"/>
    <property type="molecule type" value="Genomic_DNA"/>
</dbReference>
<accession>A0AAD6Y177</accession>
<sequence>EYLGLISPQNVGETPPTAFMRPAPHHNPDEMGSAEDALVADATFELWNTIARRNREIFTEVFRPVPTNLVRAWKAYD</sequence>
<proteinExistence type="predicted"/>
<comment type="caution">
    <text evidence="2">The sequence shown here is derived from an EMBL/GenBank/DDBJ whole genome shotgun (WGS) entry which is preliminary data.</text>
</comment>
<protein>
    <submittedName>
        <fullName evidence="2">Uncharacterized protein</fullName>
    </submittedName>
</protein>
<evidence type="ECO:0000313" key="2">
    <source>
        <dbReference type="EMBL" id="KAJ7194304.1"/>
    </source>
</evidence>
<dbReference type="AlphaFoldDB" id="A0AAD6Y177"/>
<evidence type="ECO:0000256" key="1">
    <source>
        <dbReference type="SAM" id="MobiDB-lite"/>
    </source>
</evidence>
<dbReference type="Proteomes" id="UP001219525">
    <property type="component" value="Unassembled WGS sequence"/>
</dbReference>
<keyword evidence="3" id="KW-1185">Reference proteome</keyword>
<organism evidence="2 3">
    <name type="scientific">Mycena pura</name>
    <dbReference type="NCBI Taxonomy" id="153505"/>
    <lineage>
        <taxon>Eukaryota</taxon>
        <taxon>Fungi</taxon>
        <taxon>Dikarya</taxon>
        <taxon>Basidiomycota</taxon>
        <taxon>Agaricomycotina</taxon>
        <taxon>Agaricomycetes</taxon>
        <taxon>Agaricomycetidae</taxon>
        <taxon>Agaricales</taxon>
        <taxon>Marasmiineae</taxon>
        <taxon>Mycenaceae</taxon>
        <taxon>Mycena</taxon>
    </lineage>
</organism>
<feature type="non-terminal residue" evidence="2">
    <location>
        <position position="77"/>
    </location>
</feature>
<reference evidence="2" key="1">
    <citation type="submission" date="2023-03" db="EMBL/GenBank/DDBJ databases">
        <title>Massive genome expansion in bonnet fungi (Mycena s.s.) driven by repeated elements and novel gene families across ecological guilds.</title>
        <authorList>
            <consortium name="Lawrence Berkeley National Laboratory"/>
            <person name="Harder C.B."/>
            <person name="Miyauchi S."/>
            <person name="Viragh M."/>
            <person name="Kuo A."/>
            <person name="Thoen E."/>
            <person name="Andreopoulos B."/>
            <person name="Lu D."/>
            <person name="Skrede I."/>
            <person name="Drula E."/>
            <person name="Henrissat B."/>
            <person name="Morin E."/>
            <person name="Kohler A."/>
            <person name="Barry K."/>
            <person name="LaButti K."/>
            <person name="Morin E."/>
            <person name="Salamov A."/>
            <person name="Lipzen A."/>
            <person name="Mereny Z."/>
            <person name="Hegedus B."/>
            <person name="Baldrian P."/>
            <person name="Stursova M."/>
            <person name="Weitz H."/>
            <person name="Taylor A."/>
            <person name="Grigoriev I.V."/>
            <person name="Nagy L.G."/>
            <person name="Martin F."/>
            <person name="Kauserud H."/>
        </authorList>
    </citation>
    <scope>NUCLEOTIDE SEQUENCE</scope>
    <source>
        <strain evidence="2">9144</strain>
    </source>
</reference>